<accession>A0A2P2MVM9</accession>
<dbReference type="EMBL" id="GGEC01053793">
    <property type="protein sequence ID" value="MBX34277.1"/>
    <property type="molecule type" value="Transcribed_RNA"/>
</dbReference>
<sequence>MHFLVISFLLSQRQTSGGLRIWLVLHEVTIKFCLLYEKIQPLLLSLCFSKLMFTLQSFCCLPFLLFPHFCQLLIYSLPEEQHVSGQLPSANCSTPHQFN</sequence>
<proteinExistence type="predicted"/>
<name>A0A2P2MVM9_RHIMU</name>
<dbReference type="AlphaFoldDB" id="A0A2P2MVM9"/>
<organism evidence="1">
    <name type="scientific">Rhizophora mucronata</name>
    <name type="common">Asiatic mangrove</name>
    <dbReference type="NCBI Taxonomy" id="61149"/>
    <lineage>
        <taxon>Eukaryota</taxon>
        <taxon>Viridiplantae</taxon>
        <taxon>Streptophyta</taxon>
        <taxon>Embryophyta</taxon>
        <taxon>Tracheophyta</taxon>
        <taxon>Spermatophyta</taxon>
        <taxon>Magnoliopsida</taxon>
        <taxon>eudicotyledons</taxon>
        <taxon>Gunneridae</taxon>
        <taxon>Pentapetalae</taxon>
        <taxon>rosids</taxon>
        <taxon>fabids</taxon>
        <taxon>Malpighiales</taxon>
        <taxon>Rhizophoraceae</taxon>
        <taxon>Rhizophora</taxon>
    </lineage>
</organism>
<protein>
    <submittedName>
        <fullName evidence="1">Uncharacterized protein</fullName>
    </submittedName>
</protein>
<dbReference type="EMBL" id="GGEC01053788">
    <property type="protein sequence ID" value="MBX34272.1"/>
    <property type="molecule type" value="Transcribed_RNA"/>
</dbReference>
<reference evidence="1" key="1">
    <citation type="submission" date="2018-02" db="EMBL/GenBank/DDBJ databases">
        <title>Rhizophora mucronata_Transcriptome.</title>
        <authorList>
            <person name="Meera S.P."/>
            <person name="Sreeshan A."/>
            <person name="Augustine A."/>
        </authorList>
    </citation>
    <scope>NUCLEOTIDE SEQUENCE</scope>
    <source>
        <tissue evidence="1">Leaf</tissue>
    </source>
</reference>
<evidence type="ECO:0000313" key="1">
    <source>
        <dbReference type="EMBL" id="MBX34277.1"/>
    </source>
</evidence>